<organism evidence="1 2">
    <name type="scientific">Gigaspora rosea</name>
    <dbReference type="NCBI Taxonomy" id="44941"/>
    <lineage>
        <taxon>Eukaryota</taxon>
        <taxon>Fungi</taxon>
        <taxon>Fungi incertae sedis</taxon>
        <taxon>Mucoromycota</taxon>
        <taxon>Glomeromycotina</taxon>
        <taxon>Glomeromycetes</taxon>
        <taxon>Diversisporales</taxon>
        <taxon>Gigasporaceae</taxon>
        <taxon>Gigaspora</taxon>
    </lineage>
</organism>
<reference evidence="1 2" key="1">
    <citation type="submission" date="2018-06" db="EMBL/GenBank/DDBJ databases">
        <title>Comparative genomics reveals the genomic features of Rhizophagus irregularis, R. cerebriforme, R. diaphanum and Gigaspora rosea, and their symbiotic lifestyle signature.</title>
        <authorList>
            <person name="Morin E."/>
            <person name="San Clemente H."/>
            <person name="Chen E.C.H."/>
            <person name="De La Providencia I."/>
            <person name="Hainaut M."/>
            <person name="Kuo A."/>
            <person name="Kohler A."/>
            <person name="Murat C."/>
            <person name="Tang N."/>
            <person name="Roy S."/>
            <person name="Loubradou J."/>
            <person name="Henrissat B."/>
            <person name="Grigoriev I.V."/>
            <person name="Corradi N."/>
            <person name="Roux C."/>
            <person name="Martin F.M."/>
        </authorList>
    </citation>
    <scope>NUCLEOTIDE SEQUENCE [LARGE SCALE GENOMIC DNA]</scope>
    <source>
        <strain evidence="1 2">DAOM 194757</strain>
    </source>
</reference>
<dbReference type="AlphaFoldDB" id="A0A397U5X5"/>
<evidence type="ECO:0000313" key="2">
    <source>
        <dbReference type="Proteomes" id="UP000266673"/>
    </source>
</evidence>
<dbReference type="Proteomes" id="UP000266673">
    <property type="component" value="Unassembled WGS sequence"/>
</dbReference>
<sequence length="135" mass="16235">MWYRDKAYNLGYRHQMGIIIEKERYKVVGRPMYTRIAISKIISPRNWNKLRIRKHPSKSRKELEKLYIIHYIKGLEKDISLYVSWNYICCKQKKKEPQRGASNVSHPHIQFAELQTTKPFLPSFYSNPMFMPGAW</sequence>
<proteinExistence type="predicted"/>
<protein>
    <submittedName>
        <fullName evidence="1">Uncharacterized protein</fullName>
    </submittedName>
</protein>
<gene>
    <name evidence="1" type="ORF">C2G38_2047418</name>
</gene>
<accession>A0A397U5X5</accession>
<evidence type="ECO:0000313" key="1">
    <source>
        <dbReference type="EMBL" id="RIB05672.1"/>
    </source>
</evidence>
<comment type="caution">
    <text evidence="1">The sequence shown here is derived from an EMBL/GenBank/DDBJ whole genome shotgun (WGS) entry which is preliminary data.</text>
</comment>
<dbReference type="EMBL" id="QKWP01001941">
    <property type="protein sequence ID" value="RIB05672.1"/>
    <property type="molecule type" value="Genomic_DNA"/>
</dbReference>
<name>A0A397U5X5_9GLOM</name>
<keyword evidence="2" id="KW-1185">Reference proteome</keyword>